<protein>
    <submittedName>
        <fullName evidence="2">Uncharacterized protein</fullName>
    </submittedName>
</protein>
<sequence>MGVFNLCSNKILFFIFFLLATPLSQAETLKNMAPPDDFDVKGTARDLDGQLLYYEYHDYLDLVSGNLAGKNLHNVTYLNNDFSLLATKHIRYFQPVGLVSYKIKYARQSFSELVSVTAPSVEASNQKKNISVLVKKNSNSQSTQLIAKKGSIIDAGFDAFIRTYWLKLQRQTVTAQLLLMPAADWLSVNISKIANTKCQRNSTQLNVALCLQIKPDSFWLSVLAPDLMVGYNENKKLSTYLGPSNLVIDSESPMVFITYQHR</sequence>
<proteinExistence type="predicted"/>
<dbReference type="RefSeq" id="WP_116688311.1">
    <property type="nucleotide sequence ID" value="NZ_CAWNYD010000008.1"/>
</dbReference>
<keyword evidence="3" id="KW-1185">Reference proteome</keyword>
<gene>
    <name evidence="2" type="ORF">DC094_17000</name>
</gene>
<reference evidence="2 3" key="1">
    <citation type="submission" date="2018-04" db="EMBL/GenBank/DDBJ databases">
        <title>Thalassorhabdus spongiae gen. nov., sp. nov., isolated from a marine sponge in South-West Iceland.</title>
        <authorList>
            <person name="Knobloch S."/>
            <person name="Daussin A."/>
            <person name="Johannsson R."/>
            <person name="Marteinsson V.T."/>
        </authorList>
    </citation>
    <scope>NUCLEOTIDE SEQUENCE [LARGE SCALE GENOMIC DNA]</scope>
    <source>
        <strain evidence="2 3">Hp12</strain>
    </source>
</reference>
<keyword evidence="1" id="KW-0732">Signal</keyword>
<organism evidence="2 3">
    <name type="scientific">Pelagibaculum spongiae</name>
    <dbReference type="NCBI Taxonomy" id="2080658"/>
    <lineage>
        <taxon>Bacteria</taxon>
        <taxon>Pseudomonadati</taxon>
        <taxon>Pseudomonadota</taxon>
        <taxon>Gammaproteobacteria</taxon>
        <taxon>Oceanospirillales</taxon>
        <taxon>Pelagibaculum</taxon>
    </lineage>
</organism>
<comment type="caution">
    <text evidence="2">The sequence shown here is derived from an EMBL/GenBank/DDBJ whole genome shotgun (WGS) entry which is preliminary data.</text>
</comment>
<evidence type="ECO:0000313" key="3">
    <source>
        <dbReference type="Proteomes" id="UP000244906"/>
    </source>
</evidence>
<evidence type="ECO:0000256" key="1">
    <source>
        <dbReference type="SAM" id="SignalP"/>
    </source>
</evidence>
<dbReference type="OrthoDB" id="1491713at2"/>
<feature type="signal peptide" evidence="1">
    <location>
        <begin position="1"/>
        <end position="26"/>
    </location>
</feature>
<dbReference type="Proteomes" id="UP000244906">
    <property type="component" value="Unassembled WGS sequence"/>
</dbReference>
<dbReference type="EMBL" id="QDDL01000008">
    <property type="protein sequence ID" value="PVZ66392.1"/>
    <property type="molecule type" value="Genomic_DNA"/>
</dbReference>
<accession>A0A2V1GXY6</accession>
<dbReference type="AlphaFoldDB" id="A0A2V1GXY6"/>
<evidence type="ECO:0000313" key="2">
    <source>
        <dbReference type="EMBL" id="PVZ66392.1"/>
    </source>
</evidence>
<name>A0A2V1GXY6_9GAMM</name>
<feature type="chain" id="PRO_5015906248" evidence="1">
    <location>
        <begin position="27"/>
        <end position="262"/>
    </location>
</feature>